<dbReference type="VEuPathDB" id="FungiDB:KLMA_30010"/>
<dbReference type="InterPro" id="IPR005829">
    <property type="entry name" value="Sugar_transporter_CS"/>
</dbReference>
<reference evidence="11" key="2">
    <citation type="journal article" date="2017" name="FEMS Yeast Res.">
        <title>Polymorphisms in the LAC12 gene explain lactose utilisation variability in Kluyveromyces marxianus strains.</title>
        <authorList>
            <person name="Varela J.A."/>
            <person name="Montini N."/>
            <person name="Scully D."/>
            <person name="Van der Ploeg R."/>
            <person name="Oreb M."/>
            <person name="Boles E."/>
            <person name="Hirota J."/>
            <person name="Akada R."/>
            <person name="Hoshida H."/>
            <person name="Morrissey J.P."/>
        </authorList>
    </citation>
    <scope>NUCLEOTIDE SEQUENCE</scope>
    <source>
        <strain evidence="11">CBS 397</strain>
    </source>
</reference>
<dbReference type="InterPro" id="IPR005828">
    <property type="entry name" value="MFS_sugar_transport-like"/>
</dbReference>
<name>A0A1T4IZI8_KLUMA</name>
<comment type="similarity">
    <text evidence="2 7">Belongs to the major facilitator superfamily. Sugar transporter (TC 2.A.1.1) family.</text>
</comment>
<feature type="transmembrane region" description="Helical" evidence="9">
    <location>
        <begin position="238"/>
        <end position="257"/>
    </location>
</feature>
<dbReference type="PANTHER" id="PTHR48022">
    <property type="entry name" value="PLASTIDIC GLUCOSE TRANSPORTER 4"/>
    <property type="match status" value="1"/>
</dbReference>
<dbReference type="NCBIfam" id="TIGR00879">
    <property type="entry name" value="SP"/>
    <property type="match status" value="1"/>
</dbReference>
<dbReference type="FunFam" id="1.20.1250.20:FF:000134">
    <property type="entry name" value="MFS sugar transporter protein"/>
    <property type="match status" value="1"/>
</dbReference>
<accession>A0A1T4IZI8</accession>
<feature type="region of interest" description="Disordered" evidence="8">
    <location>
        <begin position="1"/>
        <end position="42"/>
    </location>
</feature>
<feature type="transmembrane region" description="Helical" evidence="9">
    <location>
        <begin position="72"/>
        <end position="97"/>
    </location>
</feature>
<dbReference type="Pfam" id="PF00083">
    <property type="entry name" value="Sugar_tr"/>
    <property type="match status" value="1"/>
</dbReference>
<feature type="transmembrane region" description="Helical" evidence="9">
    <location>
        <begin position="117"/>
        <end position="137"/>
    </location>
</feature>
<evidence type="ECO:0000259" key="10">
    <source>
        <dbReference type="PROSITE" id="PS50850"/>
    </source>
</evidence>
<feature type="transmembrane region" description="Helical" evidence="9">
    <location>
        <begin position="397"/>
        <end position="418"/>
    </location>
</feature>
<evidence type="ECO:0000256" key="8">
    <source>
        <dbReference type="SAM" id="MobiDB-lite"/>
    </source>
</evidence>
<feature type="transmembrane region" description="Helical" evidence="9">
    <location>
        <begin position="204"/>
        <end position="226"/>
    </location>
</feature>
<dbReference type="CDD" id="cd17356">
    <property type="entry name" value="MFS_HXT"/>
    <property type="match status" value="1"/>
</dbReference>
<keyword evidence="6 9" id="KW-0472">Membrane</keyword>
<feature type="transmembrane region" description="Helical" evidence="9">
    <location>
        <begin position="329"/>
        <end position="351"/>
    </location>
</feature>
<feature type="region of interest" description="Disordered" evidence="8">
    <location>
        <begin position="568"/>
        <end position="587"/>
    </location>
</feature>
<feature type="compositionally biased region" description="Low complexity" evidence="8">
    <location>
        <begin position="1"/>
        <end position="10"/>
    </location>
</feature>
<dbReference type="InterPro" id="IPR003663">
    <property type="entry name" value="Sugar/inositol_transpt"/>
</dbReference>
<proteinExistence type="inferred from homology"/>
<feature type="transmembrane region" description="Helical" evidence="9">
    <location>
        <begin position="430"/>
        <end position="446"/>
    </location>
</feature>
<feature type="compositionally biased region" description="Basic and acidic residues" evidence="8">
    <location>
        <begin position="19"/>
        <end position="35"/>
    </location>
</feature>
<feature type="transmembrane region" description="Helical" evidence="9">
    <location>
        <begin position="144"/>
        <end position="162"/>
    </location>
</feature>
<keyword evidence="4 9" id="KW-0812">Transmembrane</keyword>
<evidence type="ECO:0000313" key="11">
    <source>
        <dbReference type="EMBL" id="SIT60471.1"/>
    </source>
</evidence>
<dbReference type="PROSITE" id="PS50850">
    <property type="entry name" value="MFS"/>
    <property type="match status" value="1"/>
</dbReference>
<sequence length="587" mass="65479">MADHSSSSSSLQKKPINTIEHKDTLGNDRDHKEALNSDNDNTSGLKINGVPIEDAREEVLLPGYLSKQYYKLYGLCFVTYLCATMQGYDGALMGSIYTENAYLKYYHLDINSSSGTGLVFSIFNVGQICGAFFVPLMDWKGRKPAILIGCLGVVIGAIISSLTTTKSALIGGRWFLAFFATIANSAAPTYCAEVAPAHLRGKVAGLYNTLWSVGSIVAAFTTYATNKNFPNSSKAFKIPLYLQMMFPGLVCIFGWLIPESPRWLVGVGREEEAREFIIKYHLNGDRTHPLLDMEMAEIIESFHGTDLSNPLEMLDVRILFRTRSDRYRAMLVILMAWFGQFSGNNVCSYYLPTMLRNVGMKSVSLNVLMNGVYSIVSWISSICGAFFIDKIGRREGFLGSISGAALALTGLSICTARYEKTKKKSASNGALVFIYLFGVIFSFAFTPMQSMYSTEVSTNLTRSKAQLLNMLVSGVAQFVNQFATPKAMKNIKYWFYVFYVFFDIFEFIVIYFFFVETKGRSLEELEVVFEAPNPRKASVDQAFLAQVRATLVQRNDVRVANAQNLKEQEPLKSDADHVEKLSEAESV</sequence>
<dbReference type="GO" id="GO:0016020">
    <property type="term" value="C:membrane"/>
    <property type="evidence" value="ECO:0007669"/>
    <property type="project" value="UniProtKB-SubCell"/>
</dbReference>
<dbReference type="InterPro" id="IPR036259">
    <property type="entry name" value="MFS_trans_sf"/>
</dbReference>
<keyword evidence="5 9" id="KW-1133">Transmembrane helix</keyword>
<dbReference type="GO" id="GO:0005351">
    <property type="term" value="F:carbohydrate:proton symporter activity"/>
    <property type="evidence" value="ECO:0007669"/>
    <property type="project" value="TreeGrafter"/>
</dbReference>
<comment type="subcellular location">
    <subcellularLocation>
        <location evidence="1">Membrane</location>
        <topology evidence="1">Multi-pass membrane protein</topology>
    </subcellularLocation>
</comment>
<evidence type="ECO:0000256" key="6">
    <source>
        <dbReference type="ARBA" id="ARBA00023136"/>
    </source>
</evidence>
<dbReference type="InterPro" id="IPR020846">
    <property type="entry name" value="MFS_dom"/>
</dbReference>
<dbReference type="EMBL" id="LT708115">
    <property type="protein sequence ID" value="SIT60471.1"/>
    <property type="molecule type" value="Genomic_DNA"/>
</dbReference>
<evidence type="ECO:0000256" key="5">
    <source>
        <dbReference type="ARBA" id="ARBA00022989"/>
    </source>
</evidence>
<dbReference type="Gene3D" id="1.20.1250.20">
    <property type="entry name" value="MFS general substrate transporter like domains"/>
    <property type="match status" value="1"/>
</dbReference>
<dbReference type="SUPFAM" id="SSF103473">
    <property type="entry name" value="MFS general substrate transporter"/>
    <property type="match status" value="1"/>
</dbReference>
<evidence type="ECO:0000256" key="4">
    <source>
        <dbReference type="ARBA" id="ARBA00022692"/>
    </source>
</evidence>
<feature type="transmembrane region" description="Helical" evidence="9">
    <location>
        <begin position="495"/>
        <end position="514"/>
    </location>
</feature>
<organism evidence="11">
    <name type="scientific">Kluyveromyces marxianus</name>
    <name type="common">Yeast</name>
    <name type="synonym">Candida kefyr</name>
    <dbReference type="NCBI Taxonomy" id="4911"/>
    <lineage>
        <taxon>Eukaryota</taxon>
        <taxon>Fungi</taxon>
        <taxon>Dikarya</taxon>
        <taxon>Ascomycota</taxon>
        <taxon>Saccharomycotina</taxon>
        <taxon>Saccharomycetes</taxon>
        <taxon>Saccharomycetales</taxon>
        <taxon>Saccharomycetaceae</taxon>
        <taxon>Kluyveromyces</taxon>
    </lineage>
</organism>
<feature type="domain" description="Major facilitator superfamily (MFS) profile" evidence="10">
    <location>
        <begin position="75"/>
        <end position="518"/>
    </location>
</feature>
<protein>
    <submittedName>
        <fullName evidence="11">KmLac12p</fullName>
    </submittedName>
</protein>
<dbReference type="AlphaFoldDB" id="A0A1T4IZI8"/>
<gene>
    <name evidence="11" type="primary">KmLAC12</name>
</gene>
<evidence type="ECO:0000256" key="2">
    <source>
        <dbReference type="ARBA" id="ARBA00010992"/>
    </source>
</evidence>
<dbReference type="PANTHER" id="PTHR48022:SF70">
    <property type="entry name" value="MONOSACCHARIDE TRANSPORTER, PUTATIVE (AFU_ORTHOLOGUE AFUA_5G14540)-RELATED"/>
    <property type="match status" value="1"/>
</dbReference>
<dbReference type="PROSITE" id="PS00216">
    <property type="entry name" value="SUGAR_TRANSPORT_1"/>
    <property type="match status" value="1"/>
</dbReference>
<feature type="transmembrane region" description="Helical" evidence="9">
    <location>
        <begin position="174"/>
        <end position="192"/>
    </location>
</feature>
<evidence type="ECO:0000256" key="1">
    <source>
        <dbReference type="ARBA" id="ARBA00004141"/>
    </source>
</evidence>
<evidence type="ECO:0000256" key="3">
    <source>
        <dbReference type="ARBA" id="ARBA00022448"/>
    </source>
</evidence>
<reference evidence="11" key="1">
    <citation type="submission" date="2016-12" db="EMBL/GenBank/DDBJ databases">
        <authorList>
            <person name="Song W.-J."/>
            <person name="Kurnit D.M."/>
        </authorList>
    </citation>
    <scope>NUCLEOTIDE SEQUENCE</scope>
    <source>
        <strain evidence="11">CBS 397</strain>
    </source>
</reference>
<evidence type="ECO:0000256" key="9">
    <source>
        <dbReference type="SAM" id="Phobius"/>
    </source>
</evidence>
<keyword evidence="3 7" id="KW-0813">Transport</keyword>
<feature type="transmembrane region" description="Helical" evidence="9">
    <location>
        <begin position="371"/>
        <end position="388"/>
    </location>
</feature>
<evidence type="ECO:0000256" key="7">
    <source>
        <dbReference type="RuleBase" id="RU003346"/>
    </source>
</evidence>
<dbReference type="InterPro" id="IPR050360">
    <property type="entry name" value="MFS_Sugar_Transporters"/>
</dbReference>